<evidence type="ECO:0000256" key="4">
    <source>
        <dbReference type="ARBA" id="ARBA00023288"/>
    </source>
</evidence>
<dbReference type="GO" id="GO:0009279">
    <property type="term" value="C:cell outer membrane"/>
    <property type="evidence" value="ECO:0007669"/>
    <property type="project" value="UniProtKB-SubCell"/>
</dbReference>
<evidence type="ECO:0000313" key="8">
    <source>
        <dbReference type="EMBL" id="MBB5745424.1"/>
    </source>
</evidence>
<feature type="chain" id="PRO_5031513678" description="17 kDa surface antigen" evidence="6">
    <location>
        <begin position="32"/>
        <end position="210"/>
    </location>
</feature>
<keyword evidence="4 8" id="KW-0449">Lipoprotein</keyword>
<evidence type="ECO:0000256" key="3">
    <source>
        <dbReference type="ARBA" id="ARBA00015281"/>
    </source>
</evidence>
<comment type="similarity">
    <text evidence="2">Belongs to the rickettsiale 17 kDa surface antigen family.</text>
</comment>
<dbReference type="Pfam" id="PF05433">
    <property type="entry name" value="Rick_17kDa_Anti"/>
    <property type="match status" value="1"/>
</dbReference>
<evidence type="ECO:0000256" key="5">
    <source>
        <dbReference type="SAM" id="MobiDB-lite"/>
    </source>
</evidence>
<evidence type="ECO:0000256" key="6">
    <source>
        <dbReference type="SAM" id="SignalP"/>
    </source>
</evidence>
<evidence type="ECO:0000256" key="1">
    <source>
        <dbReference type="ARBA" id="ARBA00004459"/>
    </source>
</evidence>
<keyword evidence="9" id="KW-1185">Reference proteome</keyword>
<evidence type="ECO:0000256" key="2">
    <source>
        <dbReference type="ARBA" id="ARBA00008681"/>
    </source>
</evidence>
<gene>
    <name evidence="8" type="ORF">GGR13_001008</name>
</gene>
<comment type="caution">
    <text evidence="8">The sequence shown here is derived from an EMBL/GenBank/DDBJ whole genome shotgun (WGS) entry which is preliminary data.</text>
</comment>
<feature type="region of interest" description="Disordered" evidence="5">
    <location>
        <begin position="133"/>
        <end position="178"/>
    </location>
</feature>
<accession>A0A7W9FFH6</accession>
<organism evidence="8 9">
    <name type="scientific">Brevundimonas variabilis</name>
    <dbReference type="NCBI Taxonomy" id="74312"/>
    <lineage>
        <taxon>Bacteria</taxon>
        <taxon>Pseudomonadati</taxon>
        <taxon>Pseudomonadota</taxon>
        <taxon>Alphaproteobacteria</taxon>
        <taxon>Caulobacterales</taxon>
        <taxon>Caulobacteraceae</taxon>
        <taxon>Brevundimonas</taxon>
    </lineage>
</organism>
<evidence type="ECO:0000259" key="7">
    <source>
        <dbReference type="Pfam" id="PF05433"/>
    </source>
</evidence>
<feature type="signal peptide" evidence="6">
    <location>
        <begin position="1"/>
        <end position="31"/>
    </location>
</feature>
<feature type="compositionally biased region" description="Basic and acidic residues" evidence="5">
    <location>
        <begin position="146"/>
        <end position="170"/>
    </location>
</feature>
<dbReference type="AlphaFoldDB" id="A0A7W9FFH6"/>
<dbReference type="RefSeq" id="WP_183212422.1">
    <property type="nucleotide sequence ID" value="NZ_JACHOR010000002.1"/>
</dbReference>
<dbReference type="Proteomes" id="UP000545037">
    <property type="component" value="Unassembled WGS sequence"/>
</dbReference>
<proteinExistence type="inferred from homology"/>
<evidence type="ECO:0000313" key="9">
    <source>
        <dbReference type="Proteomes" id="UP000545037"/>
    </source>
</evidence>
<sequence length="210" mass="22811">MTARSAKKATLAIVAAVASAGALMVPASASAQSYGYVPGYGSQSYGSQSYGYRDNYDRCGQLGQGRTAAGATVGATLGAVAGSQLAARGRRTEGSILGGVVGALIGGSVGRASNDDCRTSGYDYRYDQSGYRDAPVYSTGYQQPVYDDRYRDERYQDDRYRDDRRYDDRQYGYPSSGYGYSQGYEQTCRTVQTTRRDPYGRVITQTRQVC</sequence>
<name>A0A7W9FFH6_9CAUL</name>
<reference evidence="8 9" key="1">
    <citation type="submission" date="2020-08" db="EMBL/GenBank/DDBJ databases">
        <title>Genomic Encyclopedia of Type Strains, Phase IV (KMG-IV): sequencing the most valuable type-strain genomes for metagenomic binning, comparative biology and taxonomic classification.</title>
        <authorList>
            <person name="Goeker M."/>
        </authorList>
    </citation>
    <scope>NUCLEOTIDE SEQUENCE [LARGE SCALE GENOMIC DNA]</scope>
    <source>
        <strain evidence="8 9">DSM 4737</strain>
    </source>
</reference>
<protein>
    <recommendedName>
        <fullName evidence="3">17 kDa surface antigen</fullName>
    </recommendedName>
</protein>
<keyword evidence="6" id="KW-0732">Signal</keyword>
<dbReference type="EMBL" id="JACHOR010000002">
    <property type="protein sequence ID" value="MBB5745424.1"/>
    <property type="molecule type" value="Genomic_DNA"/>
</dbReference>
<feature type="domain" description="Glycine zipper 2TM" evidence="7">
    <location>
        <begin position="70"/>
        <end position="110"/>
    </location>
</feature>
<dbReference type="InterPro" id="IPR008816">
    <property type="entry name" value="Gly_zipper_2TM_dom"/>
</dbReference>
<comment type="subcellular location">
    <subcellularLocation>
        <location evidence="1">Cell outer membrane</location>
        <topology evidence="1">Lipid-anchor</topology>
    </subcellularLocation>
</comment>